<evidence type="ECO:0000313" key="12">
    <source>
        <dbReference type="Proteomes" id="UP001399917"/>
    </source>
</evidence>
<dbReference type="RefSeq" id="WP_344846883.1">
    <property type="nucleotide sequence ID" value="NZ_BAABDF010000007.1"/>
</dbReference>
<evidence type="ECO:0000256" key="6">
    <source>
        <dbReference type="ARBA" id="ARBA00022989"/>
    </source>
</evidence>
<dbReference type="InterPro" id="IPR048279">
    <property type="entry name" value="MdtK-like"/>
</dbReference>
<feature type="transmembrane region" description="Helical" evidence="10">
    <location>
        <begin position="161"/>
        <end position="181"/>
    </location>
</feature>
<sequence>MDQQKTYGQHARAVMLLALPLAGSQLAQFAVHMTDVIMMGWYGLDELAALVLGSGFWFIIFIMLAGFAFAVMPLVANAAGAGDTTVVRRATRMALWLSALTGILVYPLFGYSDDLLIALGQKPEIAAIARPYLAVTGFEMLPALGVTVLRSYFSALERTRVVLISTVLAVILNAFLNYLLIFGTFGFPELGVVGAGIASLIVAIVTFAGLAWYATRATPENALFRNVLKPDWDMFRTVLRLGVPIGLTALAEVGLFNAAALMMGWISTVALAAHGIALQLSAVAFMIQIGLSNAATIRAGNAYGSRDEAELRRGALVVVVLSLVMAAVTCAVFLLAAKPLIGLFIAPDEPARDAVLATGATLMVFAAMFQFSDGGQVTALSLLRGVQDTAVPMWLAGISYWLIGLPTAYVAGFVFDWGGSGVWIGLLVGLTAAWIVMSWRFWVVKARIPT</sequence>
<evidence type="ECO:0000256" key="5">
    <source>
        <dbReference type="ARBA" id="ARBA00022692"/>
    </source>
</evidence>
<dbReference type="InterPro" id="IPR050222">
    <property type="entry name" value="MATE_MdtK"/>
</dbReference>
<feature type="transmembrane region" description="Helical" evidence="10">
    <location>
        <begin position="272"/>
        <end position="294"/>
    </location>
</feature>
<keyword evidence="12" id="KW-1185">Reference proteome</keyword>
<dbReference type="CDD" id="cd13131">
    <property type="entry name" value="MATE_NorM_like"/>
    <property type="match status" value="1"/>
</dbReference>
<feature type="transmembrane region" description="Helical" evidence="10">
    <location>
        <begin position="315"/>
        <end position="334"/>
    </location>
</feature>
<dbReference type="PANTHER" id="PTHR43298">
    <property type="entry name" value="MULTIDRUG RESISTANCE PROTEIN NORM-RELATED"/>
    <property type="match status" value="1"/>
</dbReference>
<keyword evidence="4" id="KW-1003">Cell membrane</keyword>
<evidence type="ECO:0000256" key="7">
    <source>
        <dbReference type="ARBA" id="ARBA00023065"/>
    </source>
</evidence>
<dbReference type="PANTHER" id="PTHR43298:SF2">
    <property type="entry name" value="FMN_FAD EXPORTER YEEO-RELATED"/>
    <property type="match status" value="1"/>
</dbReference>
<keyword evidence="7" id="KW-0406">Ion transport</keyword>
<keyword evidence="6 10" id="KW-1133">Transmembrane helix</keyword>
<dbReference type="EMBL" id="BAABDF010000007">
    <property type="protein sequence ID" value="GAA3869916.1"/>
    <property type="molecule type" value="Genomic_DNA"/>
</dbReference>
<dbReference type="PIRSF" id="PIRSF006603">
    <property type="entry name" value="DinF"/>
    <property type="match status" value="1"/>
</dbReference>
<dbReference type="Proteomes" id="UP001399917">
    <property type="component" value="Unassembled WGS sequence"/>
</dbReference>
<comment type="subcellular location">
    <subcellularLocation>
        <location evidence="1">Cell inner membrane</location>
        <topology evidence="1">Multi-pass membrane protein</topology>
    </subcellularLocation>
</comment>
<feature type="transmembrane region" description="Helical" evidence="10">
    <location>
        <begin position="131"/>
        <end position="149"/>
    </location>
</feature>
<evidence type="ECO:0000256" key="8">
    <source>
        <dbReference type="ARBA" id="ARBA00023136"/>
    </source>
</evidence>
<name>A0ABP7K964_9RHOB</name>
<feature type="transmembrane region" description="Helical" evidence="10">
    <location>
        <begin position="193"/>
        <end position="215"/>
    </location>
</feature>
<comment type="caution">
    <text evidence="11">The sequence shown here is derived from an EMBL/GenBank/DDBJ whole genome shotgun (WGS) entry which is preliminary data.</text>
</comment>
<evidence type="ECO:0000256" key="1">
    <source>
        <dbReference type="ARBA" id="ARBA00004429"/>
    </source>
</evidence>
<feature type="transmembrane region" description="Helical" evidence="10">
    <location>
        <begin position="93"/>
        <end position="111"/>
    </location>
</feature>
<organism evidence="11 12">
    <name type="scientific">Celeribacter arenosi</name>
    <dbReference type="NCBI Taxonomy" id="792649"/>
    <lineage>
        <taxon>Bacteria</taxon>
        <taxon>Pseudomonadati</taxon>
        <taxon>Pseudomonadota</taxon>
        <taxon>Alphaproteobacteria</taxon>
        <taxon>Rhodobacterales</taxon>
        <taxon>Roseobacteraceae</taxon>
        <taxon>Celeribacter</taxon>
    </lineage>
</organism>
<feature type="transmembrane region" description="Helical" evidence="10">
    <location>
        <begin position="51"/>
        <end position="72"/>
    </location>
</feature>
<dbReference type="Pfam" id="PF01554">
    <property type="entry name" value="MatE"/>
    <property type="match status" value="2"/>
</dbReference>
<evidence type="ECO:0000256" key="10">
    <source>
        <dbReference type="SAM" id="Phobius"/>
    </source>
</evidence>
<evidence type="ECO:0000313" key="11">
    <source>
        <dbReference type="EMBL" id="GAA3869916.1"/>
    </source>
</evidence>
<feature type="transmembrane region" description="Helical" evidence="10">
    <location>
        <begin position="421"/>
        <end position="443"/>
    </location>
</feature>
<evidence type="ECO:0000256" key="4">
    <source>
        <dbReference type="ARBA" id="ARBA00022475"/>
    </source>
</evidence>
<dbReference type="InterPro" id="IPR002528">
    <property type="entry name" value="MATE_fam"/>
</dbReference>
<evidence type="ECO:0000256" key="2">
    <source>
        <dbReference type="ARBA" id="ARBA00022448"/>
    </source>
</evidence>
<evidence type="ECO:0000256" key="3">
    <source>
        <dbReference type="ARBA" id="ARBA00022449"/>
    </source>
</evidence>
<feature type="transmembrane region" description="Helical" evidence="10">
    <location>
        <begin position="393"/>
        <end position="415"/>
    </location>
</feature>
<evidence type="ECO:0000256" key="9">
    <source>
        <dbReference type="ARBA" id="ARBA00031636"/>
    </source>
</evidence>
<proteinExistence type="predicted"/>
<keyword evidence="5 10" id="KW-0812">Transmembrane</keyword>
<feature type="transmembrane region" description="Helical" evidence="10">
    <location>
        <begin position="12"/>
        <end position="31"/>
    </location>
</feature>
<gene>
    <name evidence="11" type="ORF">GCM10022404_19910</name>
</gene>
<protein>
    <recommendedName>
        <fullName evidence="9">Multidrug-efflux transporter</fullName>
    </recommendedName>
</protein>
<accession>A0ABP7K964</accession>
<keyword evidence="3" id="KW-0050">Antiport</keyword>
<feature type="transmembrane region" description="Helical" evidence="10">
    <location>
        <begin position="354"/>
        <end position="372"/>
    </location>
</feature>
<reference evidence="12" key="1">
    <citation type="journal article" date="2019" name="Int. J. Syst. Evol. Microbiol.">
        <title>The Global Catalogue of Microorganisms (GCM) 10K type strain sequencing project: providing services to taxonomists for standard genome sequencing and annotation.</title>
        <authorList>
            <consortium name="The Broad Institute Genomics Platform"/>
            <consortium name="The Broad Institute Genome Sequencing Center for Infectious Disease"/>
            <person name="Wu L."/>
            <person name="Ma J."/>
        </authorList>
    </citation>
    <scope>NUCLEOTIDE SEQUENCE [LARGE SCALE GENOMIC DNA]</scope>
    <source>
        <strain evidence="12">JCM 17190</strain>
    </source>
</reference>
<dbReference type="NCBIfam" id="TIGR00797">
    <property type="entry name" value="matE"/>
    <property type="match status" value="1"/>
</dbReference>
<keyword evidence="8 10" id="KW-0472">Membrane</keyword>
<keyword evidence="2" id="KW-0813">Transport</keyword>
<feature type="transmembrane region" description="Helical" evidence="10">
    <location>
        <begin position="238"/>
        <end position="266"/>
    </location>
</feature>